<evidence type="ECO:0000313" key="1">
    <source>
        <dbReference type="Proteomes" id="UP000887579"/>
    </source>
</evidence>
<organism evidence="1 2">
    <name type="scientific">Panagrolaimus sp. ES5</name>
    <dbReference type="NCBI Taxonomy" id="591445"/>
    <lineage>
        <taxon>Eukaryota</taxon>
        <taxon>Metazoa</taxon>
        <taxon>Ecdysozoa</taxon>
        <taxon>Nematoda</taxon>
        <taxon>Chromadorea</taxon>
        <taxon>Rhabditida</taxon>
        <taxon>Tylenchina</taxon>
        <taxon>Panagrolaimomorpha</taxon>
        <taxon>Panagrolaimoidea</taxon>
        <taxon>Panagrolaimidae</taxon>
        <taxon>Panagrolaimus</taxon>
    </lineage>
</organism>
<dbReference type="WBParaSite" id="ES5_v2.g12980.t1">
    <property type="protein sequence ID" value="ES5_v2.g12980.t1"/>
    <property type="gene ID" value="ES5_v2.g12980"/>
</dbReference>
<protein>
    <submittedName>
        <fullName evidence="2">LITAF domain-containing protein</fullName>
    </submittedName>
</protein>
<accession>A0AC34F736</accession>
<sequence length="958" mass="108199">MMKIGTYREINRLQVTKEVVCQELLNDSIAVILLQHSSVTKGSVRAAYSAAAYALGFYRVPAIGVMIQDAEFSRKNLYPTFLRTSPPFSHEAVIMLKLLNKLKYRQVVVLTVEGDVNGQEFTTAFEDYRIEYEIHVQKYIELHLNESLTEIIAKEFEEVTSNTIIMCAKKANAETIFLHSQNLTGFGKMWIVNEAASQASNLPKGFLSVHLKQNAVSALRDALIVLKNGVKILGNFNGTILPPSQCSNTLISNEWTNTVGTMFYRHLISSTIFGEKNQIKFNSKGDRISIAYEVLNRQFEKFLVVGFCNDEGDLFLEESAIIWPGATKIKPLEITLPKHLRAVTVADPPFVYIFEVDDPNKCSTFKIIPVDDVYVPGPWLPCPIHRSGSTTMYCCAGYAIDLLSNLSISEPGAMIDTGFTFELHLNTSYGIVQLGDNGYILNGLIGELDADLADIAVGALTINSEREQYIDFSEPWLYHGIRVLEKWKPRDSPMQSFMQPLKPSLWYTLLTAVVLVGVTIFVLDLKSPFDRFYHARNIPIDPNDPFWEKTDDDRVTFGEAMWFVWGVLLNSGVCEKTPRSFSARILGLVWCGFVMITTASYTANLAAFLVLETPEKSLTGVNDPRLRNPSTNFSYATVLDTNTYQYFKRHVELSTMFRKMEGHNVRDPKEAIWALKNGTLGAFIWDSTRLDFEAMKNCELRTRGALFGRSAYGIGLQKHSPWTPHITNAILRLAESGMMESLDAKWINGAGKKPCIYETHKTPARLALVNMRDIFVLVAGGICLGAIFCVFEVKIGNKKRQDLKRKQLAISYANIWARKTLRRKRSTLLSPPVPRKYSEIVIRANNSVNNNKLGTHRNSDPRLSSRSKPHRIRPDHNFTTKPVKCYCSRCRNAVETKTRPVVGRFTYISVAFFIVTFLWPCAPLPCFLTAFADYIHYCPECGHVIGRFRRGGSPKFYV</sequence>
<evidence type="ECO:0000313" key="2">
    <source>
        <dbReference type="WBParaSite" id="ES5_v2.g12980.t1"/>
    </source>
</evidence>
<name>A0AC34F736_9BILA</name>
<reference evidence="2" key="1">
    <citation type="submission" date="2022-11" db="UniProtKB">
        <authorList>
            <consortium name="WormBaseParasite"/>
        </authorList>
    </citation>
    <scope>IDENTIFICATION</scope>
</reference>
<proteinExistence type="predicted"/>
<dbReference type="Proteomes" id="UP000887579">
    <property type="component" value="Unplaced"/>
</dbReference>